<sequence length="269" mass="31541">MSTPKIVFIVPYRNRPQEKLHFSIYMQYIMEDYDINDYEIYYSHQQDNKPFSRGGTKNIGFLAIKNKYPKDYKNITFVFNDVDTLPCRKNLLDYITNTGTVKHFFGFTFTLGGIFSITGGDFERCNGFPNLYGWGLEDNAMNDRVITNGIKIDRDIFFKIGETRDIINLTGDTRRLINNKDPGNYKMRKFNDNLNSIKDLNYNIIANDENTNKKNTNGFIINIVKFNSLIAPIASEFYVQDLKKDKKLHVNMIEKQKTRNSWSMNKFLR</sequence>
<reference evidence="1 2" key="1">
    <citation type="journal article" date="2013" name="Proc. Natl. Acad. Sci. U.S.A.">
        <title>Genome of Phaeocystis globosa virus PgV-16T highlights the common ancestry of the largest known DNA viruses infecting eukaryotes.</title>
        <authorList>
            <person name="Santini S."/>
            <person name="Jeudy S."/>
            <person name="Bartoli J."/>
            <person name="Poirot O."/>
            <person name="Lescot M."/>
            <person name="Abergel C."/>
            <person name="Barbe V."/>
            <person name="Wommack K.E."/>
            <person name="Noordeloos A.A."/>
            <person name="Brussaard C.P."/>
            <person name="Claverie J.M."/>
        </authorList>
    </citation>
    <scope>NUCLEOTIDE SEQUENCE [LARGE SCALE GENOMIC DNA]</scope>
    <source>
        <strain evidence="1 2">16T</strain>
    </source>
</reference>
<name>A0AC59EWS6_9VIRU</name>
<keyword evidence="2" id="KW-1185">Reference proteome</keyword>
<accession>A0AC59EWS6</accession>
<evidence type="ECO:0000313" key="1">
    <source>
        <dbReference type="EMBL" id="AGM15424.1"/>
    </source>
</evidence>
<proteinExistence type="predicted"/>
<organism evidence="1 2">
    <name type="scientific">Phaeocystis globosa virus PgV-16T</name>
    <dbReference type="NCBI Taxonomy" id="3071227"/>
    <lineage>
        <taxon>Viruses</taxon>
        <taxon>Varidnaviria</taxon>
        <taxon>Bamfordvirae</taxon>
        <taxon>Nucleocytoviricota</taxon>
        <taxon>Megaviricetes</taxon>
        <taxon>Imitervirales</taxon>
        <taxon>Mesomimiviridae</taxon>
        <taxon>Tethysvirus</taxon>
        <taxon>Tethysvirus hollandense</taxon>
    </lineage>
</organism>
<dbReference type="Proteomes" id="UP000204225">
    <property type="component" value="Segment"/>
</dbReference>
<evidence type="ECO:0000313" key="2">
    <source>
        <dbReference type="Proteomes" id="UP000204225"/>
    </source>
</evidence>
<dbReference type="EMBL" id="KC662249">
    <property type="protein sequence ID" value="AGM15424.1"/>
    <property type="molecule type" value="Genomic_DNA"/>
</dbReference>
<gene>
    <name evidence="1" type="ORF">PGCG_00112</name>
</gene>
<protein>
    <submittedName>
        <fullName evidence="1">TFIIB: glycosyltransferase family A domain</fullName>
    </submittedName>
</protein>